<evidence type="ECO:0000256" key="1">
    <source>
        <dbReference type="ARBA" id="ARBA00004429"/>
    </source>
</evidence>
<evidence type="ECO:0000256" key="5">
    <source>
        <dbReference type="ARBA" id="ARBA00022692"/>
    </source>
</evidence>
<proteinExistence type="inferred from homology"/>
<comment type="caution">
    <text evidence="9">Lacks conserved residue(s) required for the propagation of feature annotation.</text>
</comment>
<keyword evidence="3" id="KW-1003">Cell membrane</keyword>
<dbReference type="Proteomes" id="UP001595756">
    <property type="component" value="Unassembled WGS sequence"/>
</dbReference>
<dbReference type="Pfam" id="PF04290">
    <property type="entry name" value="DctQ"/>
    <property type="match status" value="1"/>
</dbReference>
<dbReference type="InterPro" id="IPR055348">
    <property type="entry name" value="DctQ"/>
</dbReference>
<keyword evidence="5 9" id="KW-0812">Transmembrane</keyword>
<dbReference type="RefSeq" id="WP_376812626.1">
    <property type="nucleotide sequence ID" value="NZ_JBHSDY010000005.1"/>
</dbReference>
<evidence type="ECO:0000256" key="3">
    <source>
        <dbReference type="ARBA" id="ARBA00022475"/>
    </source>
</evidence>
<keyword evidence="6 9" id="KW-1133">Transmembrane helix</keyword>
<comment type="similarity">
    <text evidence="8 9">Belongs to the TRAP transporter small permease family.</text>
</comment>
<evidence type="ECO:0000256" key="7">
    <source>
        <dbReference type="ARBA" id="ARBA00023136"/>
    </source>
</evidence>
<comment type="function">
    <text evidence="9">Part of the tripartite ATP-independent periplasmic (TRAP) transport system.</text>
</comment>
<comment type="subcellular location">
    <subcellularLocation>
        <location evidence="1 9">Cell inner membrane</location>
        <topology evidence="1 9">Multi-pass membrane protein</topology>
    </subcellularLocation>
</comment>
<dbReference type="InterPro" id="IPR007387">
    <property type="entry name" value="TRAP_DctQ"/>
</dbReference>
<name>A0ABV8RXZ0_9BURK</name>
<comment type="subunit">
    <text evidence="9">The complex comprises the extracytoplasmic solute receptor protein and the two transmembrane proteins.</text>
</comment>
<comment type="caution">
    <text evidence="11">The sequence shown here is derived from an EMBL/GenBank/DDBJ whole genome shotgun (WGS) entry which is preliminary data.</text>
</comment>
<dbReference type="EMBL" id="JBHSDY010000005">
    <property type="protein sequence ID" value="MFC4298062.1"/>
    <property type="molecule type" value="Genomic_DNA"/>
</dbReference>
<keyword evidence="7 9" id="KW-0472">Membrane</keyword>
<sequence length="155" mass="16886">MARLEGLLLFGILAALLATLSMQVISRFLMDFPLAWTEELGRVLQIWLVFIGAAIGTHRCEHFVVELFMEKVNFPGKAAVARLIDLTTVGFFCVLVWVSADTTIHGAGQILPTLGISIAWSYAAIPVGCALMVLHFLMAVFRPLDAAASPKEAIE</sequence>
<feature type="transmembrane region" description="Helical" evidence="9">
    <location>
        <begin position="46"/>
        <end position="68"/>
    </location>
</feature>
<dbReference type="PANTHER" id="PTHR35011">
    <property type="entry name" value="2,3-DIKETO-L-GULONATE TRAP TRANSPORTER SMALL PERMEASE PROTEIN YIAM"/>
    <property type="match status" value="1"/>
</dbReference>
<organism evidence="11 12">
    <name type="scientific">Castellaniella hirudinis</name>
    <dbReference type="NCBI Taxonomy" id="1144617"/>
    <lineage>
        <taxon>Bacteria</taxon>
        <taxon>Pseudomonadati</taxon>
        <taxon>Pseudomonadota</taxon>
        <taxon>Betaproteobacteria</taxon>
        <taxon>Burkholderiales</taxon>
        <taxon>Alcaligenaceae</taxon>
        <taxon>Castellaniella</taxon>
    </lineage>
</organism>
<feature type="transmembrane region" description="Helical" evidence="9">
    <location>
        <begin position="120"/>
        <end position="141"/>
    </location>
</feature>
<evidence type="ECO:0000256" key="9">
    <source>
        <dbReference type="RuleBase" id="RU369079"/>
    </source>
</evidence>
<evidence type="ECO:0000256" key="8">
    <source>
        <dbReference type="ARBA" id="ARBA00038436"/>
    </source>
</evidence>
<feature type="domain" description="Tripartite ATP-independent periplasmic transporters DctQ component" evidence="10">
    <location>
        <begin position="18"/>
        <end position="144"/>
    </location>
</feature>
<accession>A0ABV8RXZ0</accession>
<reference evidence="12" key="1">
    <citation type="journal article" date="2019" name="Int. J. Syst. Evol. Microbiol.">
        <title>The Global Catalogue of Microorganisms (GCM) 10K type strain sequencing project: providing services to taxonomists for standard genome sequencing and annotation.</title>
        <authorList>
            <consortium name="The Broad Institute Genomics Platform"/>
            <consortium name="The Broad Institute Genome Sequencing Center for Infectious Disease"/>
            <person name="Wu L."/>
            <person name="Ma J."/>
        </authorList>
    </citation>
    <scope>NUCLEOTIDE SEQUENCE [LARGE SCALE GENOMIC DNA]</scope>
    <source>
        <strain evidence="12">CGMCC 1.19029</strain>
    </source>
</reference>
<keyword evidence="12" id="KW-1185">Reference proteome</keyword>
<evidence type="ECO:0000313" key="12">
    <source>
        <dbReference type="Proteomes" id="UP001595756"/>
    </source>
</evidence>
<protein>
    <recommendedName>
        <fullName evidence="9">TRAP transporter small permease protein</fullName>
    </recommendedName>
</protein>
<evidence type="ECO:0000256" key="6">
    <source>
        <dbReference type="ARBA" id="ARBA00022989"/>
    </source>
</evidence>
<dbReference type="PANTHER" id="PTHR35011:SF5">
    <property type="entry name" value="SIALIC ACID TRAP TRANSPORTER SMALL PERMEASE PROTEIN SIAQ"/>
    <property type="match status" value="1"/>
</dbReference>
<evidence type="ECO:0000256" key="4">
    <source>
        <dbReference type="ARBA" id="ARBA00022519"/>
    </source>
</evidence>
<evidence type="ECO:0000259" key="10">
    <source>
        <dbReference type="Pfam" id="PF04290"/>
    </source>
</evidence>
<gene>
    <name evidence="11" type="ORF">ACFO0J_08415</name>
</gene>
<evidence type="ECO:0000313" key="11">
    <source>
        <dbReference type="EMBL" id="MFC4298062.1"/>
    </source>
</evidence>
<keyword evidence="4 9" id="KW-0997">Cell inner membrane</keyword>
<keyword evidence="2 9" id="KW-0813">Transport</keyword>
<feature type="transmembrane region" description="Helical" evidence="9">
    <location>
        <begin position="80"/>
        <end position="100"/>
    </location>
</feature>
<evidence type="ECO:0000256" key="2">
    <source>
        <dbReference type="ARBA" id="ARBA00022448"/>
    </source>
</evidence>